<dbReference type="InterPro" id="IPR037171">
    <property type="entry name" value="NagB/RpiA_transferase-like"/>
</dbReference>
<evidence type="ECO:0000313" key="9">
    <source>
        <dbReference type="EMBL" id="BAW80444.1"/>
    </source>
</evidence>
<dbReference type="OrthoDB" id="9810967at2"/>
<evidence type="ECO:0000256" key="6">
    <source>
        <dbReference type="ARBA" id="ARBA00020337"/>
    </source>
</evidence>
<evidence type="ECO:0000256" key="4">
    <source>
        <dbReference type="ARBA" id="ARBA00010662"/>
    </source>
</evidence>
<evidence type="ECO:0000256" key="2">
    <source>
        <dbReference type="ARBA" id="ARBA00002681"/>
    </source>
</evidence>
<dbReference type="KEGG" id="ntt:TAO_1074"/>
<feature type="domain" description="Glucosamine/galactosamine-6-phosphate isomerase" evidence="8">
    <location>
        <begin position="9"/>
        <end position="228"/>
    </location>
</feature>
<dbReference type="InterPro" id="IPR005900">
    <property type="entry name" value="6-phosphogluconolactonase_DevB"/>
</dbReference>
<comment type="pathway">
    <text evidence="3 7">Carbohydrate degradation; pentose phosphate pathway; D-ribulose 5-phosphate from D-glucose 6-phosphate (oxidative stage): step 2/3.</text>
</comment>
<dbReference type="RefSeq" id="WP_096526993.1">
    <property type="nucleotide sequence ID" value="NZ_AP014836.1"/>
</dbReference>
<evidence type="ECO:0000256" key="7">
    <source>
        <dbReference type="RuleBase" id="RU365095"/>
    </source>
</evidence>
<keyword evidence="10" id="KW-1185">Reference proteome</keyword>
<evidence type="ECO:0000256" key="5">
    <source>
        <dbReference type="ARBA" id="ARBA00013198"/>
    </source>
</evidence>
<sequence length="242" mass="27425">MDKIQVFLTKSALYHGAAEYWGKIARLAIEQRGAFHVALAGGNTPKGLYQLLASEPYVSQIDWKRVYIYFGDERYVPMDHPDSNYRMARESLLDLVPIPPQQILRIQTEYPDPKLAADSYTQMLKSSLPEGEHFDLVLLGVGSDGHTASLFPGTSILTERNRLVAEVYVEKLNTWRVSITYPVIEKARQVLFLVAGIDKAPVIACILSEPQGRDFPAQRLQAEGEVHWYLDTDAAHEWEHQK</sequence>
<protein>
    <recommendedName>
        <fullName evidence="6 7">6-phosphogluconolactonase</fullName>
        <shortName evidence="7">6PGL</shortName>
        <ecNumber evidence="5 7">3.1.1.31</ecNumber>
    </recommendedName>
</protein>
<dbReference type="PANTHER" id="PTHR11054:SF0">
    <property type="entry name" value="6-PHOSPHOGLUCONOLACTONASE"/>
    <property type="match status" value="1"/>
</dbReference>
<dbReference type="GO" id="GO:0006098">
    <property type="term" value="P:pentose-phosphate shunt"/>
    <property type="evidence" value="ECO:0007669"/>
    <property type="project" value="UniProtKB-UniPathway"/>
</dbReference>
<dbReference type="NCBIfam" id="TIGR01198">
    <property type="entry name" value="pgl"/>
    <property type="match status" value="1"/>
</dbReference>
<dbReference type="SUPFAM" id="SSF100950">
    <property type="entry name" value="NagB/RpiA/CoA transferase-like"/>
    <property type="match status" value="1"/>
</dbReference>
<keyword evidence="7" id="KW-0378">Hydrolase</keyword>
<dbReference type="PANTHER" id="PTHR11054">
    <property type="entry name" value="6-PHOSPHOGLUCONOLACTONASE"/>
    <property type="match status" value="1"/>
</dbReference>
<dbReference type="Proteomes" id="UP000243679">
    <property type="component" value="Chromosome"/>
</dbReference>
<gene>
    <name evidence="7" type="primary">pgl</name>
    <name evidence="9" type="ORF">TAO_1074</name>
</gene>
<dbReference type="AlphaFoldDB" id="A0A1Q2SMT9"/>
<organism evidence="9 10">
    <name type="scientific">Candidatus Nitrosoglobus terrae</name>
    <dbReference type="NCBI Taxonomy" id="1630141"/>
    <lineage>
        <taxon>Bacteria</taxon>
        <taxon>Pseudomonadati</taxon>
        <taxon>Pseudomonadota</taxon>
        <taxon>Gammaproteobacteria</taxon>
        <taxon>Chromatiales</taxon>
        <taxon>Chromatiaceae</taxon>
        <taxon>Candidatus Nitrosoglobus</taxon>
    </lineage>
</organism>
<proteinExistence type="inferred from homology"/>
<comment type="function">
    <text evidence="2 7">Hydrolysis of 6-phosphogluconolactone to 6-phosphogluconate.</text>
</comment>
<dbReference type="InterPro" id="IPR039104">
    <property type="entry name" value="6PGL"/>
</dbReference>
<name>A0A1Q2SMT9_9GAMM</name>
<reference evidence="9 10" key="1">
    <citation type="journal article" date="2017" name="ISME J.">
        <title>An acid-tolerant ammonia-oxidizing ?-proteobacterium from soil.</title>
        <authorList>
            <person name="Hayatsu M."/>
            <person name="Tago K."/>
            <person name="Uchiyama I."/>
            <person name="Toyoda A."/>
            <person name="Wang Y."/>
            <person name="Shimomura Y."/>
            <person name="Okubo T."/>
            <person name="Kurisu F."/>
            <person name="Hirono Y."/>
            <person name="Nonaka K."/>
            <person name="Akiyama H."/>
            <person name="Itoh T."/>
            <person name="Takami H."/>
        </authorList>
    </citation>
    <scope>NUCLEOTIDE SEQUENCE [LARGE SCALE GENOMIC DNA]</scope>
    <source>
        <strain evidence="9 10">TAO100</strain>
    </source>
</reference>
<dbReference type="GO" id="GO:0017057">
    <property type="term" value="F:6-phosphogluconolactonase activity"/>
    <property type="evidence" value="ECO:0007669"/>
    <property type="project" value="UniProtKB-UniRule"/>
</dbReference>
<dbReference type="Pfam" id="PF01182">
    <property type="entry name" value="Glucosamine_iso"/>
    <property type="match status" value="1"/>
</dbReference>
<evidence type="ECO:0000259" key="8">
    <source>
        <dbReference type="Pfam" id="PF01182"/>
    </source>
</evidence>
<dbReference type="EMBL" id="AP014836">
    <property type="protein sequence ID" value="BAW80444.1"/>
    <property type="molecule type" value="Genomic_DNA"/>
</dbReference>
<evidence type="ECO:0000256" key="1">
    <source>
        <dbReference type="ARBA" id="ARBA00000832"/>
    </source>
</evidence>
<evidence type="ECO:0000256" key="3">
    <source>
        <dbReference type="ARBA" id="ARBA00004961"/>
    </source>
</evidence>
<accession>A0A1Q2SMT9</accession>
<dbReference type="Gene3D" id="3.40.50.1360">
    <property type="match status" value="1"/>
</dbReference>
<dbReference type="UniPathway" id="UPA00115">
    <property type="reaction ID" value="UER00409"/>
</dbReference>
<comment type="similarity">
    <text evidence="4 7">Belongs to the glucosamine/galactosamine-6-phosphate isomerase family. 6-phosphogluconolactonase subfamily.</text>
</comment>
<comment type="catalytic activity">
    <reaction evidence="1 7">
        <text>6-phospho-D-glucono-1,5-lactone + H2O = 6-phospho-D-gluconate + H(+)</text>
        <dbReference type="Rhea" id="RHEA:12556"/>
        <dbReference type="ChEBI" id="CHEBI:15377"/>
        <dbReference type="ChEBI" id="CHEBI:15378"/>
        <dbReference type="ChEBI" id="CHEBI:57955"/>
        <dbReference type="ChEBI" id="CHEBI:58759"/>
        <dbReference type="EC" id="3.1.1.31"/>
    </reaction>
</comment>
<dbReference type="EC" id="3.1.1.31" evidence="5 7"/>
<dbReference type="GO" id="GO:0005975">
    <property type="term" value="P:carbohydrate metabolic process"/>
    <property type="evidence" value="ECO:0007669"/>
    <property type="project" value="UniProtKB-UniRule"/>
</dbReference>
<evidence type="ECO:0000313" key="10">
    <source>
        <dbReference type="Proteomes" id="UP000243679"/>
    </source>
</evidence>
<dbReference type="InterPro" id="IPR006148">
    <property type="entry name" value="Glc/Gal-6P_isomerase"/>
</dbReference>
<dbReference type="CDD" id="cd01400">
    <property type="entry name" value="6PGL"/>
    <property type="match status" value="1"/>
</dbReference>